<dbReference type="OrthoDB" id="6402658at2"/>
<protein>
    <submittedName>
        <fullName evidence="1">Uncharacterized protein</fullName>
    </submittedName>
</protein>
<sequence>MSKLIKRLLNNRSVIFDRGSFDDWCVFIVESNGFKTAPLDETYFGDLFEISKKYQQHKVYTDFVLIYNRTTKMIDLSVLQLIDAIVETYRQEDKILVEQWLTVIYAGMIAEENKHFAVLKKRVKRLGMHQVLQLGISAKIAAKFSNGKKWRELDAIMKDLGF</sequence>
<dbReference type="Pfam" id="PF22539">
    <property type="entry name" value="DUF7004"/>
    <property type="match status" value="1"/>
</dbReference>
<proteinExistence type="predicted"/>
<gene>
    <name evidence="1" type="ORF">EFY79_17595</name>
</gene>
<dbReference type="Proteomes" id="UP000267223">
    <property type="component" value="Unassembled WGS sequence"/>
</dbReference>
<dbReference type="AlphaFoldDB" id="A0A3M9N7K4"/>
<organism evidence="1 2">
    <name type="scientific">Hanamia caeni</name>
    <dbReference type="NCBI Taxonomy" id="2294116"/>
    <lineage>
        <taxon>Bacteria</taxon>
        <taxon>Pseudomonadati</taxon>
        <taxon>Bacteroidota</taxon>
        <taxon>Chitinophagia</taxon>
        <taxon>Chitinophagales</taxon>
        <taxon>Chitinophagaceae</taxon>
        <taxon>Hanamia</taxon>
    </lineage>
</organism>
<dbReference type="InterPro" id="IPR054273">
    <property type="entry name" value="DUF7004"/>
</dbReference>
<dbReference type="EMBL" id="RJJR01000016">
    <property type="protein sequence ID" value="RNI33804.1"/>
    <property type="molecule type" value="Genomic_DNA"/>
</dbReference>
<name>A0A3M9N7K4_9BACT</name>
<reference evidence="1 2" key="1">
    <citation type="submission" date="2018-11" db="EMBL/GenBank/DDBJ databases">
        <title>Draft genome sequence of Ferruginibacter sp. BO-59.</title>
        <authorList>
            <person name="Im W.T."/>
        </authorList>
    </citation>
    <scope>NUCLEOTIDE SEQUENCE [LARGE SCALE GENOMIC DNA]</scope>
    <source>
        <strain evidence="1 2">BO-59</strain>
    </source>
</reference>
<accession>A0A3M9N7K4</accession>
<evidence type="ECO:0000313" key="1">
    <source>
        <dbReference type="EMBL" id="RNI33804.1"/>
    </source>
</evidence>
<dbReference type="RefSeq" id="WP_123122061.1">
    <property type="nucleotide sequence ID" value="NZ_RJJR01000016.1"/>
</dbReference>
<comment type="caution">
    <text evidence="1">The sequence shown here is derived from an EMBL/GenBank/DDBJ whole genome shotgun (WGS) entry which is preliminary data.</text>
</comment>
<evidence type="ECO:0000313" key="2">
    <source>
        <dbReference type="Proteomes" id="UP000267223"/>
    </source>
</evidence>
<keyword evidence="2" id="KW-1185">Reference proteome</keyword>